<gene>
    <name evidence="2" type="ORF">GCM10023175_51980</name>
</gene>
<comment type="caution">
    <text evidence="2">The sequence shown here is derived from an EMBL/GenBank/DDBJ whole genome shotgun (WGS) entry which is preliminary data.</text>
</comment>
<dbReference type="RefSeq" id="WP_345423951.1">
    <property type="nucleotide sequence ID" value="NZ_BAABGT010000083.1"/>
</dbReference>
<dbReference type="Proteomes" id="UP001501598">
    <property type="component" value="Unassembled WGS sequence"/>
</dbReference>
<proteinExistence type="predicted"/>
<keyword evidence="3" id="KW-1185">Reference proteome</keyword>
<dbReference type="EMBL" id="BAABGT010000083">
    <property type="protein sequence ID" value="GAA4554338.1"/>
    <property type="molecule type" value="Genomic_DNA"/>
</dbReference>
<feature type="region of interest" description="Disordered" evidence="1">
    <location>
        <begin position="240"/>
        <end position="274"/>
    </location>
</feature>
<sequence length="274" mass="30147">MSPARSTTIPGPTAAELADARATLDVEISKVRTRAQAWPVRLDVDDIVETVEATAARFGRDAGRIVSGIREATRRFNHSRERNTGNQQSNIRSIEFELRHAPAQLAAAFVYFERQADLDAAVAVHREAQTALDTGQGKLDAAIAEGNLGAARALLDDVRVHLPTRVEETHLAVLDLEIEKTVAAGLDTSSRLAVRDETAAQYRLTQSDRVRRHLGLDEPQPEADPAEGARPEARSLTQEYIAMSQAVPENKPYDGPWRDMSPRVDPYLNRRGVS</sequence>
<organism evidence="2 3">
    <name type="scientific">Pseudonocardia xishanensis</name>
    <dbReference type="NCBI Taxonomy" id="630995"/>
    <lineage>
        <taxon>Bacteria</taxon>
        <taxon>Bacillati</taxon>
        <taxon>Actinomycetota</taxon>
        <taxon>Actinomycetes</taxon>
        <taxon>Pseudonocardiales</taxon>
        <taxon>Pseudonocardiaceae</taxon>
        <taxon>Pseudonocardia</taxon>
    </lineage>
</organism>
<evidence type="ECO:0000256" key="1">
    <source>
        <dbReference type="SAM" id="MobiDB-lite"/>
    </source>
</evidence>
<evidence type="ECO:0000313" key="2">
    <source>
        <dbReference type="EMBL" id="GAA4554338.1"/>
    </source>
</evidence>
<protein>
    <submittedName>
        <fullName evidence="2">Uncharacterized protein</fullName>
    </submittedName>
</protein>
<reference evidence="3" key="1">
    <citation type="journal article" date="2019" name="Int. J. Syst. Evol. Microbiol.">
        <title>The Global Catalogue of Microorganisms (GCM) 10K type strain sequencing project: providing services to taxonomists for standard genome sequencing and annotation.</title>
        <authorList>
            <consortium name="The Broad Institute Genomics Platform"/>
            <consortium name="The Broad Institute Genome Sequencing Center for Infectious Disease"/>
            <person name="Wu L."/>
            <person name="Ma J."/>
        </authorList>
    </citation>
    <scope>NUCLEOTIDE SEQUENCE [LARGE SCALE GENOMIC DNA]</scope>
    <source>
        <strain evidence="3">JCM 17906</strain>
    </source>
</reference>
<name>A0ABP8RY97_9PSEU</name>
<evidence type="ECO:0000313" key="3">
    <source>
        <dbReference type="Proteomes" id="UP001501598"/>
    </source>
</evidence>
<accession>A0ABP8RY97</accession>